<reference evidence="2" key="1">
    <citation type="journal article" date="2011" name="Nature">
        <title>Genome sequence and analysis of the tuber crop potato.</title>
        <authorList>
            <consortium name="The Potato Genome Sequencing Consortium"/>
        </authorList>
    </citation>
    <scope>NUCLEOTIDE SEQUENCE [LARGE SCALE GENOMIC DNA]</scope>
    <source>
        <strain evidence="2">cv. DM1-3 516 R44</strain>
    </source>
</reference>
<dbReference type="AlphaFoldDB" id="M1DJT4"/>
<reference evidence="1" key="2">
    <citation type="submission" date="2015-06" db="UniProtKB">
        <authorList>
            <consortium name="EnsemblPlants"/>
        </authorList>
    </citation>
    <scope>IDENTIFICATION</scope>
    <source>
        <strain evidence="1">DM1-3 516 R44</strain>
    </source>
</reference>
<protein>
    <submittedName>
        <fullName evidence="1">Uncharacterized protein</fullName>
    </submittedName>
</protein>
<dbReference type="HOGENOM" id="CLU_1819284_0_0_1"/>
<keyword evidence="2" id="KW-1185">Reference proteome</keyword>
<dbReference type="InParanoid" id="M1DJT4"/>
<evidence type="ECO:0000313" key="2">
    <source>
        <dbReference type="Proteomes" id="UP000011115"/>
    </source>
</evidence>
<dbReference type="PaxDb" id="4113-PGSC0003DMT400090168"/>
<dbReference type="Gramene" id="PGSC0003DMT400090168">
    <property type="protein sequence ID" value="PGSC0003DMT400090168"/>
    <property type="gene ID" value="PGSC0003DMG400039739"/>
</dbReference>
<evidence type="ECO:0000313" key="1">
    <source>
        <dbReference type="EnsemblPlants" id="PGSC0003DMT400090168"/>
    </source>
</evidence>
<sequence length="129" mass="14432">MTLDLKADEANVEPDRWTVERVTACLVSPSIGFKGWILGRGSEPRTVVPLTVHLQIYGLRKKDRTKMGNRDYRSEKEKGKISLMIADVTRQLAKLPLYRLKLQNTEVVLEVASVSSSSTQCVADRISDG</sequence>
<organism evidence="1 2">
    <name type="scientific">Solanum tuberosum</name>
    <name type="common">Potato</name>
    <dbReference type="NCBI Taxonomy" id="4113"/>
    <lineage>
        <taxon>Eukaryota</taxon>
        <taxon>Viridiplantae</taxon>
        <taxon>Streptophyta</taxon>
        <taxon>Embryophyta</taxon>
        <taxon>Tracheophyta</taxon>
        <taxon>Spermatophyta</taxon>
        <taxon>Magnoliopsida</taxon>
        <taxon>eudicotyledons</taxon>
        <taxon>Gunneridae</taxon>
        <taxon>Pentapetalae</taxon>
        <taxon>asterids</taxon>
        <taxon>lamiids</taxon>
        <taxon>Solanales</taxon>
        <taxon>Solanaceae</taxon>
        <taxon>Solanoideae</taxon>
        <taxon>Solaneae</taxon>
        <taxon>Solanum</taxon>
    </lineage>
</organism>
<accession>M1DJT4</accession>
<dbReference type="Proteomes" id="UP000011115">
    <property type="component" value="Unassembled WGS sequence"/>
</dbReference>
<name>M1DJT4_SOLTU</name>
<dbReference type="EnsemblPlants" id="PGSC0003DMT400090168">
    <property type="protein sequence ID" value="PGSC0003DMT400090168"/>
    <property type="gene ID" value="PGSC0003DMG400039739"/>
</dbReference>
<proteinExistence type="predicted"/>